<evidence type="ECO:0008006" key="3">
    <source>
        <dbReference type="Google" id="ProtNLM"/>
    </source>
</evidence>
<keyword evidence="2" id="KW-1185">Reference proteome</keyword>
<gene>
    <name evidence="1" type="ORF">ElyMa_005323800</name>
</gene>
<dbReference type="EMBL" id="BMAT01010593">
    <property type="protein sequence ID" value="GFS27983.1"/>
    <property type="molecule type" value="Genomic_DNA"/>
</dbReference>
<sequence>MATSNDLLVKQRSVIEFLAADVCSAANIQARQFVVKFAFQNVKPNRWSIGTKPLQVQGSSKLLPLQEMIAVFWDMEGVNT</sequence>
<evidence type="ECO:0000313" key="1">
    <source>
        <dbReference type="EMBL" id="GFS27983.1"/>
    </source>
</evidence>
<dbReference type="Proteomes" id="UP000762676">
    <property type="component" value="Unassembled WGS sequence"/>
</dbReference>
<name>A0AAV4K1Y6_9GAST</name>
<organism evidence="1 2">
    <name type="scientific">Elysia marginata</name>
    <dbReference type="NCBI Taxonomy" id="1093978"/>
    <lineage>
        <taxon>Eukaryota</taxon>
        <taxon>Metazoa</taxon>
        <taxon>Spiralia</taxon>
        <taxon>Lophotrochozoa</taxon>
        <taxon>Mollusca</taxon>
        <taxon>Gastropoda</taxon>
        <taxon>Heterobranchia</taxon>
        <taxon>Euthyneura</taxon>
        <taxon>Panpulmonata</taxon>
        <taxon>Sacoglossa</taxon>
        <taxon>Placobranchoidea</taxon>
        <taxon>Plakobranchidae</taxon>
        <taxon>Elysia</taxon>
    </lineage>
</organism>
<protein>
    <recommendedName>
        <fullName evidence="3">DUF2384 domain-containing protein</fullName>
    </recommendedName>
</protein>
<accession>A0AAV4K1Y6</accession>
<evidence type="ECO:0000313" key="2">
    <source>
        <dbReference type="Proteomes" id="UP000762676"/>
    </source>
</evidence>
<reference evidence="1 2" key="1">
    <citation type="journal article" date="2021" name="Elife">
        <title>Chloroplast acquisition without the gene transfer in kleptoplastic sea slugs, Plakobranchus ocellatus.</title>
        <authorList>
            <person name="Maeda T."/>
            <person name="Takahashi S."/>
            <person name="Yoshida T."/>
            <person name="Shimamura S."/>
            <person name="Takaki Y."/>
            <person name="Nagai Y."/>
            <person name="Toyoda A."/>
            <person name="Suzuki Y."/>
            <person name="Arimoto A."/>
            <person name="Ishii H."/>
            <person name="Satoh N."/>
            <person name="Nishiyama T."/>
            <person name="Hasebe M."/>
            <person name="Maruyama T."/>
            <person name="Minagawa J."/>
            <person name="Obokata J."/>
            <person name="Shigenobu S."/>
        </authorList>
    </citation>
    <scope>NUCLEOTIDE SEQUENCE [LARGE SCALE GENOMIC DNA]</scope>
</reference>
<proteinExistence type="predicted"/>
<comment type="caution">
    <text evidence="1">The sequence shown here is derived from an EMBL/GenBank/DDBJ whole genome shotgun (WGS) entry which is preliminary data.</text>
</comment>
<dbReference type="AlphaFoldDB" id="A0AAV4K1Y6"/>